<proteinExistence type="predicted"/>
<protein>
    <recommendedName>
        <fullName evidence="1">HTH merR-type domain-containing protein</fullName>
    </recommendedName>
</protein>
<comment type="caution">
    <text evidence="2">The sequence shown here is derived from an EMBL/GenBank/DDBJ whole genome shotgun (WGS) entry which is preliminary data.</text>
</comment>
<gene>
    <name evidence="2" type="ORF">GCM10009640_16820</name>
</gene>
<dbReference type="InterPro" id="IPR000551">
    <property type="entry name" value="MerR-type_HTH_dom"/>
</dbReference>
<dbReference type="Proteomes" id="UP001501266">
    <property type="component" value="Unassembled WGS sequence"/>
</dbReference>
<organism evidence="2 3">
    <name type="scientific">Agrococcus citreus</name>
    <dbReference type="NCBI Taxonomy" id="84643"/>
    <lineage>
        <taxon>Bacteria</taxon>
        <taxon>Bacillati</taxon>
        <taxon>Actinomycetota</taxon>
        <taxon>Actinomycetes</taxon>
        <taxon>Micrococcales</taxon>
        <taxon>Microbacteriaceae</taxon>
        <taxon>Agrococcus</taxon>
    </lineage>
</organism>
<evidence type="ECO:0000313" key="2">
    <source>
        <dbReference type="EMBL" id="GAA1423064.1"/>
    </source>
</evidence>
<sequence length="156" mass="16140">MQRLQLVRALIDVAGLSIDRVRRMLAVVDEPPSTMTELLHLATDPEGGAAAPRAAAFVADLGWDVPDGLGALEDLERGLAGLDASGLEIPATQLAALAGAIDRVAEIEIDGVPTASSEAAVAYAVLGTELVAPILLALRRVAHARHTIARFGDGHA</sequence>
<feature type="domain" description="HTH merR-type" evidence="1">
    <location>
        <begin position="1"/>
        <end position="27"/>
    </location>
</feature>
<name>A0ABN1YUZ1_9MICO</name>
<accession>A0ABN1YUZ1</accession>
<keyword evidence="3" id="KW-1185">Reference proteome</keyword>
<dbReference type="PROSITE" id="PS50937">
    <property type="entry name" value="HTH_MERR_2"/>
    <property type="match status" value="1"/>
</dbReference>
<evidence type="ECO:0000259" key="1">
    <source>
        <dbReference type="PROSITE" id="PS50937"/>
    </source>
</evidence>
<dbReference type="EMBL" id="BAAAKK010000004">
    <property type="protein sequence ID" value="GAA1423064.1"/>
    <property type="molecule type" value="Genomic_DNA"/>
</dbReference>
<reference evidence="2 3" key="1">
    <citation type="journal article" date="2019" name="Int. J. Syst. Evol. Microbiol.">
        <title>The Global Catalogue of Microorganisms (GCM) 10K type strain sequencing project: providing services to taxonomists for standard genome sequencing and annotation.</title>
        <authorList>
            <consortium name="The Broad Institute Genomics Platform"/>
            <consortium name="The Broad Institute Genome Sequencing Center for Infectious Disease"/>
            <person name="Wu L."/>
            <person name="Ma J."/>
        </authorList>
    </citation>
    <scope>NUCLEOTIDE SEQUENCE [LARGE SCALE GENOMIC DNA]</scope>
    <source>
        <strain evidence="2 3">JCM 12398</strain>
    </source>
</reference>
<evidence type="ECO:0000313" key="3">
    <source>
        <dbReference type="Proteomes" id="UP001501266"/>
    </source>
</evidence>